<proteinExistence type="predicted"/>
<evidence type="ECO:0000256" key="1">
    <source>
        <dbReference type="SAM" id="Phobius"/>
    </source>
</evidence>
<accession>A0A3D9KTS3</accession>
<dbReference type="Proteomes" id="UP000256977">
    <property type="component" value="Unassembled WGS sequence"/>
</dbReference>
<dbReference type="Pfam" id="PF12708">
    <property type="entry name" value="Pect-lyase_RHGA_epim"/>
    <property type="match status" value="1"/>
</dbReference>
<dbReference type="InterPro" id="IPR006311">
    <property type="entry name" value="TAT_signal"/>
</dbReference>
<keyword evidence="1" id="KW-0472">Membrane</keyword>
<dbReference type="Gene3D" id="2.160.20.10">
    <property type="entry name" value="Single-stranded right-handed beta-helix, Pectin lyase-like"/>
    <property type="match status" value="1"/>
</dbReference>
<feature type="transmembrane region" description="Helical" evidence="1">
    <location>
        <begin position="29"/>
        <end position="47"/>
    </location>
</feature>
<gene>
    <name evidence="3" type="ORF">DFP98_10125</name>
</gene>
<organism evidence="3 4">
    <name type="scientific">Cohnella phaseoli</name>
    <dbReference type="NCBI Taxonomy" id="456490"/>
    <lineage>
        <taxon>Bacteria</taxon>
        <taxon>Bacillati</taxon>
        <taxon>Bacillota</taxon>
        <taxon>Bacilli</taxon>
        <taxon>Bacillales</taxon>
        <taxon>Paenibacillaceae</taxon>
        <taxon>Cohnella</taxon>
    </lineage>
</organism>
<dbReference type="EMBL" id="QRDZ01000001">
    <property type="protein sequence ID" value="RED89055.1"/>
    <property type="molecule type" value="Genomic_DNA"/>
</dbReference>
<evidence type="ECO:0000313" key="4">
    <source>
        <dbReference type="Proteomes" id="UP000256977"/>
    </source>
</evidence>
<keyword evidence="1" id="KW-0812">Transmembrane</keyword>
<sequence>MREDNQDQRLFEQEGSQGTGGELISRRKLLGGIGAVGAVTAGAWLLGSLGGNLPTVRAMEDKSGEELADCCKMVTIAQLRALTSPETDHVYYVKDRDQEGPFYYDNTDTTSADNTGIILVSTSGARFRRIFDGPAHVKWFGAKGDGTTDDTAAIQLAIDSYSHLYFSPSSYRITDYVFLQDNSRIEGTRASKIFMSTNPDGVNLISAKDKVNVTIDNLWIEGVYGVGNPFPVRGVMEGQGVTLAVYGCRNVVITNCYFTYNGLGSGNVYVSKCKDVVVTNNYLEKSMNGICFDNWYGEDDTPGGTHVENVTVANNVLSDMGGRAIACDLDEAPARNSNIVIVGNTIRGAAYAAIAVNARGVSVVGNIVDGKRDGGITTVGGQQSLPTYYGILSNFDCEYIHIADNVFKEMFMNGVKILNGSNVSIMNNTFDFAVNYLNQNNNQVLDLNEPNNQMICLEWDTNAYIAPYTIRIEGNTIVNDRNPTGVEPIAELIYLKDTTNSEEKAAASFIHVTNNQIRSKKISTAIQYTKSLAQDWGTGKLYITGNTIYSPVKSGTAITAMRLDELHIEGNKINGIAIAIETGMGGLTNFNGNVIRNYNTAYFFYVANLLNEIDQLIVQDTIIGNPGEGSYVFTGTVNNPYIVASSNGAGMKFIDVNVDQIKGTYYPANLVVEGSDSPPTAGRWAVGDRITIQNVTAGGYSGYICTTLGTPGTWKQYGAILA</sequence>
<dbReference type="SMART" id="SM00710">
    <property type="entry name" value="PbH1"/>
    <property type="match status" value="8"/>
</dbReference>
<feature type="domain" description="Rhamnogalacturonase A/B/Epimerase-like pectate lyase" evidence="2">
    <location>
        <begin position="137"/>
        <end position="327"/>
    </location>
</feature>
<name>A0A3D9KTS3_9BACL</name>
<dbReference type="PROSITE" id="PS51318">
    <property type="entry name" value="TAT"/>
    <property type="match status" value="1"/>
</dbReference>
<dbReference type="SUPFAM" id="SSF51126">
    <property type="entry name" value="Pectin lyase-like"/>
    <property type="match status" value="2"/>
</dbReference>
<dbReference type="AlphaFoldDB" id="A0A3D9KTS3"/>
<keyword evidence="1" id="KW-1133">Transmembrane helix</keyword>
<evidence type="ECO:0000313" key="3">
    <source>
        <dbReference type="EMBL" id="RED89055.1"/>
    </source>
</evidence>
<comment type="caution">
    <text evidence="3">The sequence shown here is derived from an EMBL/GenBank/DDBJ whole genome shotgun (WGS) entry which is preliminary data.</text>
</comment>
<dbReference type="InterPro" id="IPR024535">
    <property type="entry name" value="RHGA/B-epi-like_pectate_lyase"/>
</dbReference>
<protein>
    <submittedName>
        <fullName evidence="3">Polygalacturonase</fullName>
    </submittedName>
</protein>
<evidence type="ECO:0000259" key="2">
    <source>
        <dbReference type="Pfam" id="PF12708"/>
    </source>
</evidence>
<dbReference type="InterPro" id="IPR012334">
    <property type="entry name" value="Pectin_lyas_fold"/>
</dbReference>
<dbReference type="RefSeq" id="WP_116058529.1">
    <property type="nucleotide sequence ID" value="NZ_QRDZ01000001.1"/>
</dbReference>
<dbReference type="OrthoDB" id="2492682at2"/>
<dbReference type="InterPro" id="IPR006626">
    <property type="entry name" value="PbH1"/>
</dbReference>
<dbReference type="InterPro" id="IPR011050">
    <property type="entry name" value="Pectin_lyase_fold/virulence"/>
</dbReference>
<keyword evidence="4" id="KW-1185">Reference proteome</keyword>
<reference evidence="3 4" key="1">
    <citation type="submission" date="2018-07" db="EMBL/GenBank/DDBJ databases">
        <title>Genomic Encyclopedia of Type Strains, Phase III (KMG-III): the genomes of soil and plant-associated and newly described type strains.</title>
        <authorList>
            <person name="Whitman W."/>
        </authorList>
    </citation>
    <scope>NUCLEOTIDE SEQUENCE [LARGE SCALE GENOMIC DNA]</scope>
    <source>
        <strain evidence="3 4">CECT 7287</strain>
    </source>
</reference>